<dbReference type="EMBL" id="JACYHB010000013">
    <property type="protein sequence ID" value="MBD8080264.1"/>
    <property type="molecule type" value="Genomic_DNA"/>
</dbReference>
<dbReference type="InterPro" id="IPR009057">
    <property type="entry name" value="Homeodomain-like_sf"/>
</dbReference>
<dbReference type="InterPro" id="IPR036271">
    <property type="entry name" value="Tet_transcr_reg_TetR-rel_C_sf"/>
</dbReference>
<dbReference type="RefSeq" id="WP_191829834.1">
    <property type="nucleotide sequence ID" value="NZ_JACYHB010000013.1"/>
</dbReference>
<sequence>MPRAGLSRGAVVAIALDLVDAGGPTGFADLTLAKVAARAGVATPSLYKHVGSLAALRREVAVVSDDDFTRTIAEATVGLAGPDAVTALAHATRRFAHERPGRYAAVQVAPDPDDPADADHRAAAQRGVQVVAAVLRGFDLPDGRAIDAIRSVRASLHGFVALELSGGYRLPDDLDQSFDVHVRMLLAGLEALCPAAGRRRAGTPPDRTGEPPREFPYGVER</sequence>
<dbReference type="Gene3D" id="1.10.10.60">
    <property type="entry name" value="Homeodomain-like"/>
    <property type="match status" value="1"/>
</dbReference>
<keyword evidence="1" id="KW-0805">Transcription regulation</keyword>
<name>A0A927J1M6_9MICO</name>
<organism evidence="5 6">
    <name type="scientific">Cellulosimicrobium arenosum</name>
    <dbReference type="NCBI Taxonomy" id="2708133"/>
    <lineage>
        <taxon>Bacteria</taxon>
        <taxon>Bacillati</taxon>
        <taxon>Actinomycetota</taxon>
        <taxon>Actinomycetes</taxon>
        <taxon>Micrococcales</taxon>
        <taxon>Promicromonosporaceae</taxon>
        <taxon>Cellulosimicrobium</taxon>
    </lineage>
</organism>
<comment type="caution">
    <text evidence="5">The sequence shown here is derived from an EMBL/GenBank/DDBJ whole genome shotgun (WGS) entry which is preliminary data.</text>
</comment>
<evidence type="ECO:0000259" key="4">
    <source>
        <dbReference type="Pfam" id="PF13305"/>
    </source>
</evidence>
<dbReference type="SUPFAM" id="SSF48498">
    <property type="entry name" value="Tetracyclin repressor-like, C-terminal domain"/>
    <property type="match status" value="1"/>
</dbReference>
<dbReference type="AlphaFoldDB" id="A0A927J1M6"/>
<dbReference type="InterPro" id="IPR025996">
    <property type="entry name" value="MT1864/Rv1816-like_C"/>
</dbReference>
<dbReference type="Pfam" id="PF13305">
    <property type="entry name" value="TetR_C_33"/>
    <property type="match status" value="1"/>
</dbReference>
<reference evidence="5" key="2">
    <citation type="submission" date="2020-09" db="EMBL/GenBank/DDBJ databases">
        <authorList>
            <person name="Yu Y."/>
        </authorList>
    </citation>
    <scope>NUCLEOTIDE SEQUENCE</scope>
    <source>
        <strain evidence="5">KCTC 49039</strain>
    </source>
</reference>
<evidence type="ECO:0000256" key="3">
    <source>
        <dbReference type="SAM" id="MobiDB-lite"/>
    </source>
</evidence>
<evidence type="ECO:0000313" key="6">
    <source>
        <dbReference type="Proteomes" id="UP000610846"/>
    </source>
</evidence>
<reference evidence="5" key="1">
    <citation type="journal article" date="2018" name="Curr. Microbiol.">
        <title>Cellulosimicrobium arenosum sp. nov., Isolated from Marine Sediment Sand.</title>
        <authorList>
            <person name="Oh M."/>
            <person name="Kim J.H."/>
            <person name="Yoon J.H."/>
            <person name="Schumann P."/>
            <person name="Kim W."/>
        </authorList>
    </citation>
    <scope>NUCLEOTIDE SEQUENCE</scope>
    <source>
        <strain evidence="5">KCTC 49039</strain>
    </source>
</reference>
<proteinExistence type="predicted"/>
<feature type="region of interest" description="Disordered" evidence="3">
    <location>
        <begin position="197"/>
        <end position="221"/>
    </location>
</feature>
<evidence type="ECO:0000256" key="1">
    <source>
        <dbReference type="ARBA" id="ARBA00023015"/>
    </source>
</evidence>
<dbReference type="SUPFAM" id="SSF46689">
    <property type="entry name" value="Homeodomain-like"/>
    <property type="match status" value="1"/>
</dbReference>
<feature type="domain" description="HTH-type transcriptional regulator MT1864/Rv1816-like C-terminal" evidence="4">
    <location>
        <begin position="85"/>
        <end position="185"/>
    </location>
</feature>
<feature type="compositionally biased region" description="Basic and acidic residues" evidence="3">
    <location>
        <begin position="207"/>
        <end position="221"/>
    </location>
</feature>
<accession>A0A927J1M6</accession>
<evidence type="ECO:0000313" key="5">
    <source>
        <dbReference type="EMBL" id="MBD8080264.1"/>
    </source>
</evidence>
<keyword evidence="6" id="KW-1185">Reference proteome</keyword>
<dbReference type="Proteomes" id="UP000610846">
    <property type="component" value="Unassembled WGS sequence"/>
</dbReference>
<protein>
    <submittedName>
        <fullName evidence="5">WHG domain-containing protein</fullName>
    </submittedName>
</protein>
<evidence type="ECO:0000256" key="2">
    <source>
        <dbReference type="ARBA" id="ARBA00023163"/>
    </source>
</evidence>
<dbReference type="Gene3D" id="1.10.357.10">
    <property type="entry name" value="Tetracycline Repressor, domain 2"/>
    <property type="match status" value="1"/>
</dbReference>
<gene>
    <name evidence="5" type="ORF">IF651_14485</name>
</gene>
<keyword evidence="2" id="KW-0804">Transcription</keyword>